<gene>
    <name evidence="2" type="ORF">AUJ29_01310</name>
</gene>
<comment type="caution">
    <text evidence="2">The sequence shown here is derived from an EMBL/GenBank/DDBJ whole genome shotgun (WGS) entry which is preliminary data.</text>
</comment>
<name>A0A1J4U489_9BACT</name>
<organism evidence="2 3">
    <name type="scientific">Candidatus Kuenenbacteria bacterium CG1_02_38_13</name>
    <dbReference type="NCBI Taxonomy" id="1805235"/>
    <lineage>
        <taxon>Bacteria</taxon>
        <taxon>Candidatus Kueneniibacteriota</taxon>
    </lineage>
</organism>
<dbReference type="EMBL" id="MNVB01000031">
    <property type="protein sequence ID" value="OIO17414.1"/>
    <property type="molecule type" value="Genomic_DNA"/>
</dbReference>
<feature type="region of interest" description="Disordered" evidence="1">
    <location>
        <begin position="172"/>
        <end position="227"/>
    </location>
</feature>
<dbReference type="Proteomes" id="UP000182465">
    <property type="component" value="Unassembled WGS sequence"/>
</dbReference>
<dbReference type="AlphaFoldDB" id="A0A1J4U489"/>
<protein>
    <submittedName>
        <fullName evidence="2">Uncharacterized protein</fullName>
    </submittedName>
</protein>
<reference evidence="2 3" key="1">
    <citation type="journal article" date="2016" name="Environ. Microbiol.">
        <title>Genomic resolution of a cold subsurface aquifer community provides metabolic insights for novel microbes adapted to high CO concentrations.</title>
        <authorList>
            <person name="Probst A.J."/>
            <person name="Castelle C.J."/>
            <person name="Singh A."/>
            <person name="Brown C.T."/>
            <person name="Anantharaman K."/>
            <person name="Sharon I."/>
            <person name="Hug L.A."/>
            <person name="Burstein D."/>
            <person name="Emerson J.B."/>
            <person name="Thomas B.C."/>
            <person name="Banfield J.F."/>
        </authorList>
    </citation>
    <scope>NUCLEOTIDE SEQUENCE [LARGE SCALE GENOMIC DNA]</scope>
    <source>
        <strain evidence="2">CG1_02_38_13</strain>
    </source>
</reference>
<evidence type="ECO:0000256" key="1">
    <source>
        <dbReference type="SAM" id="MobiDB-lite"/>
    </source>
</evidence>
<evidence type="ECO:0000313" key="3">
    <source>
        <dbReference type="Proteomes" id="UP000182465"/>
    </source>
</evidence>
<evidence type="ECO:0000313" key="2">
    <source>
        <dbReference type="EMBL" id="OIO17414.1"/>
    </source>
</evidence>
<feature type="compositionally biased region" description="Polar residues" evidence="1">
    <location>
        <begin position="179"/>
        <end position="210"/>
    </location>
</feature>
<sequence length="342" mass="38124">MLKDSLQNEIVVKTREGGFKLLKNGQLGELIGDQVMIREDSLVKHTPVNVRAPIVAPANFYFSVDDEEDVQQEKKTAMSDKNLAIKNFIDQAAEAITRQVDWIKAQPAEKNLHSIIISRFRNIRGLAATMEAIQKPVAFGGTNSTREQTDKIIELIESASSAVEEVIRTGNVPLVEQHSGPNITGRKTSDETVSQGHSRQSSYAANQHTAPSLPRFDQLGYQPENNDELSSAWHQAIGPVEEIKKLTLENFRRLGKDPHEAAWRVAEKIDLLEDESIMKKAEGIKAWQSSAVYGLYLLIGAASMAEKTAVENIIAKRKQARQSYLSKEEFDAVADLNKRLSY</sequence>
<proteinExistence type="predicted"/>
<accession>A0A1J4U489</accession>